<dbReference type="OrthoDB" id="2112831at2"/>
<dbReference type="Pfam" id="PF20074">
    <property type="entry name" value="DUF6470"/>
    <property type="match status" value="1"/>
</dbReference>
<dbReference type="EMBL" id="RBZM01000011">
    <property type="protein sequence ID" value="RKP47256.1"/>
    <property type="molecule type" value="Genomic_DNA"/>
</dbReference>
<evidence type="ECO:0000313" key="1">
    <source>
        <dbReference type="EMBL" id="RKP47256.1"/>
    </source>
</evidence>
<dbReference type="AlphaFoldDB" id="A0A494XFI1"/>
<proteinExistence type="predicted"/>
<gene>
    <name evidence="1" type="ORF">D7Z26_23405</name>
</gene>
<comment type="caution">
    <text evidence="1">The sequence shown here is derived from an EMBL/GenBank/DDBJ whole genome shotgun (WGS) entry which is preliminary data.</text>
</comment>
<dbReference type="Proteomes" id="UP000282076">
    <property type="component" value="Unassembled WGS sequence"/>
</dbReference>
<evidence type="ECO:0008006" key="3">
    <source>
        <dbReference type="Google" id="ProtNLM"/>
    </source>
</evidence>
<reference evidence="1 2" key="1">
    <citation type="submission" date="2018-10" db="EMBL/GenBank/DDBJ databases">
        <title>Cohnella sp. M2MS4P-1, whole genome shotgun sequence.</title>
        <authorList>
            <person name="Tuo L."/>
        </authorList>
    </citation>
    <scope>NUCLEOTIDE SEQUENCE [LARGE SCALE GENOMIC DNA]</scope>
    <source>
        <strain evidence="1 2">M2MS4P-1</strain>
    </source>
</reference>
<organism evidence="1 2">
    <name type="scientific">Cohnella endophytica</name>
    <dbReference type="NCBI Taxonomy" id="2419778"/>
    <lineage>
        <taxon>Bacteria</taxon>
        <taxon>Bacillati</taxon>
        <taxon>Bacillota</taxon>
        <taxon>Bacilli</taxon>
        <taxon>Bacillales</taxon>
        <taxon>Paenibacillaceae</taxon>
        <taxon>Cohnella</taxon>
    </lineage>
</organism>
<protein>
    <recommendedName>
        <fullName evidence="3">YviE</fullName>
    </recommendedName>
</protein>
<evidence type="ECO:0000313" key="2">
    <source>
        <dbReference type="Proteomes" id="UP000282076"/>
    </source>
</evidence>
<keyword evidence="2" id="KW-1185">Reference proteome</keyword>
<name>A0A494XFI1_9BACL</name>
<dbReference type="RefSeq" id="WP_120979453.1">
    <property type="nucleotide sequence ID" value="NZ_RBZM01000011.1"/>
</dbReference>
<dbReference type="InterPro" id="IPR045527">
    <property type="entry name" value="DUF6470"/>
</dbReference>
<accession>A0A494XFI1</accession>
<sequence length="188" mass="21537">MENLRLSIHQTNALIGMESRRATIDIRSPRGELSIQQPQAKVEMESPPGELIIDSTRAQDALGVGPHLRFMSNMYSQMQNVYLQALGNIVQDGNRMAQITNPRNAFADIARDVFQEKSPIRYTTEASCFNVQIDYIPHKVNIQVKPQRAIIEYTPHKPEITYNPGNLDIYLRQKNSIQFEVTSYDRFV</sequence>